<evidence type="ECO:0000256" key="3">
    <source>
        <dbReference type="ARBA" id="ARBA00023125"/>
    </source>
</evidence>
<keyword evidence="3 5" id="KW-0238">DNA-binding</keyword>
<comment type="caution">
    <text evidence="8">The sequence shown here is derived from an EMBL/GenBank/DDBJ whole genome shotgun (WGS) entry which is preliminary data.</text>
</comment>
<dbReference type="PROSITE" id="PS51900">
    <property type="entry name" value="CB"/>
    <property type="match status" value="1"/>
</dbReference>
<accession>A0ABT9ZZW5</accession>
<dbReference type="InterPro" id="IPR010998">
    <property type="entry name" value="Integrase_recombinase_N"/>
</dbReference>
<dbReference type="CDD" id="cd00397">
    <property type="entry name" value="DNA_BRE_C"/>
    <property type="match status" value="1"/>
</dbReference>
<dbReference type="Pfam" id="PF00589">
    <property type="entry name" value="Phage_integrase"/>
    <property type="match status" value="1"/>
</dbReference>
<keyword evidence="9" id="KW-1185">Reference proteome</keyword>
<reference evidence="8 9" key="1">
    <citation type="submission" date="2023-07" db="EMBL/GenBank/DDBJ databases">
        <title>Genomic Encyclopedia of Type Strains, Phase IV (KMG-IV): sequencing the most valuable type-strain genomes for metagenomic binning, comparative biology and taxonomic classification.</title>
        <authorList>
            <person name="Goeker M."/>
        </authorList>
    </citation>
    <scope>NUCLEOTIDE SEQUENCE [LARGE SCALE GENOMIC DNA]</scope>
    <source>
        <strain evidence="8 9">DSM 9768</strain>
    </source>
</reference>
<dbReference type="EMBL" id="JAUSUG010000020">
    <property type="protein sequence ID" value="MDQ0256789.1"/>
    <property type="molecule type" value="Genomic_DNA"/>
</dbReference>
<protein>
    <submittedName>
        <fullName evidence="8">Site-specific recombinase XerD</fullName>
    </submittedName>
</protein>
<comment type="similarity">
    <text evidence="1">Belongs to the 'phage' integrase family.</text>
</comment>
<evidence type="ECO:0000256" key="5">
    <source>
        <dbReference type="PROSITE-ProRule" id="PRU01248"/>
    </source>
</evidence>
<dbReference type="PANTHER" id="PTHR30349:SF41">
    <property type="entry name" value="INTEGRASE_RECOMBINASE PROTEIN MJ0367-RELATED"/>
    <property type="match status" value="1"/>
</dbReference>
<dbReference type="Gene3D" id="1.10.443.10">
    <property type="entry name" value="Intergrase catalytic core"/>
    <property type="match status" value="1"/>
</dbReference>
<organism evidence="8 9">
    <name type="scientific">Evansella vedderi</name>
    <dbReference type="NCBI Taxonomy" id="38282"/>
    <lineage>
        <taxon>Bacteria</taxon>
        <taxon>Bacillati</taxon>
        <taxon>Bacillota</taxon>
        <taxon>Bacilli</taxon>
        <taxon>Bacillales</taxon>
        <taxon>Bacillaceae</taxon>
        <taxon>Evansella</taxon>
    </lineage>
</organism>
<dbReference type="SUPFAM" id="SSF56349">
    <property type="entry name" value="DNA breaking-rejoining enzymes"/>
    <property type="match status" value="1"/>
</dbReference>
<dbReference type="InterPro" id="IPR011010">
    <property type="entry name" value="DNA_brk_join_enz"/>
</dbReference>
<keyword evidence="2" id="KW-0229">DNA integration</keyword>
<evidence type="ECO:0000256" key="4">
    <source>
        <dbReference type="ARBA" id="ARBA00023172"/>
    </source>
</evidence>
<dbReference type="PROSITE" id="PS51898">
    <property type="entry name" value="TYR_RECOMBINASE"/>
    <property type="match status" value="1"/>
</dbReference>
<evidence type="ECO:0000259" key="6">
    <source>
        <dbReference type="PROSITE" id="PS51898"/>
    </source>
</evidence>
<gene>
    <name evidence="8" type="ORF">J2S74_004211</name>
</gene>
<sequence>MKNHHADSLQLLDSFESYLRNKGRSENTIKTYYGVLQSFFSWIEKEGKALDSLSNQEVESYIHYLENENKSTSTIKKVINTINTFAKFLGMPELMNGIQVKEEKTTSFQPDYLVDDEVNDFLKKIEDSGNKRNIAIAYTILNTGIRVSELCSLNKNNVVLNSNHQTGQLVVGDRTIPVPMSLAVHLKNYLKVRSDKEDALFVSNYQKRISPRTVQHMLQQYGVHPHKLRHTFCYQLIKKGLDPSVVAQLAGYSDINMIKQFIKFEAVKNQEGQQGEYA</sequence>
<dbReference type="InterPro" id="IPR013762">
    <property type="entry name" value="Integrase-like_cat_sf"/>
</dbReference>
<feature type="domain" description="Core-binding (CB)" evidence="7">
    <location>
        <begin position="6"/>
        <end position="90"/>
    </location>
</feature>
<evidence type="ECO:0000313" key="9">
    <source>
        <dbReference type="Proteomes" id="UP001230005"/>
    </source>
</evidence>
<dbReference type="InterPro" id="IPR004107">
    <property type="entry name" value="Integrase_SAM-like_N"/>
</dbReference>
<evidence type="ECO:0000256" key="1">
    <source>
        <dbReference type="ARBA" id="ARBA00008857"/>
    </source>
</evidence>
<evidence type="ECO:0000256" key="2">
    <source>
        <dbReference type="ARBA" id="ARBA00022908"/>
    </source>
</evidence>
<dbReference type="Gene3D" id="1.10.150.130">
    <property type="match status" value="1"/>
</dbReference>
<dbReference type="Pfam" id="PF13495">
    <property type="entry name" value="Phage_int_SAM_4"/>
    <property type="match status" value="1"/>
</dbReference>
<dbReference type="InterPro" id="IPR002104">
    <property type="entry name" value="Integrase_catalytic"/>
</dbReference>
<dbReference type="InterPro" id="IPR044068">
    <property type="entry name" value="CB"/>
</dbReference>
<feature type="domain" description="Tyr recombinase" evidence="6">
    <location>
        <begin position="108"/>
        <end position="278"/>
    </location>
</feature>
<dbReference type="InterPro" id="IPR050090">
    <property type="entry name" value="Tyrosine_recombinase_XerCD"/>
</dbReference>
<dbReference type="PANTHER" id="PTHR30349">
    <property type="entry name" value="PHAGE INTEGRASE-RELATED"/>
    <property type="match status" value="1"/>
</dbReference>
<proteinExistence type="inferred from homology"/>
<dbReference type="RefSeq" id="WP_307329485.1">
    <property type="nucleotide sequence ID" value="NZ_JAUSUG010000020.1"/>
</dbReference>
<dbReference type="Proteomes" id="UP001230005">
    <property type="component" value="Unassembled WGS sequence"/>
</dbReference>
<evidence type="ECO:0000259" key="7">
    <source>
        <dbReference type="PROSITE" id="PS51900"/>
    </source>
</evidence>
<name>A0ABT9ZZW5_9BACI</name>
<evidence type="ECO:0000313" key="8">
    <source>
        <dbReference type="EMBL" id="MDQ0256789.1"/>
    </source>
</evidence>
<keyword evidence="4" id="KW-0233">DNA recombination</keyword>